<dbReference type="GO" id="GO:0004672">
    <property type="term" value="F:protein kinase activity"/>
    <property type="evidence" value="ECO:0007669"/>
    <property type="project" value="InterPro"/>
</dbReference>
<dbReference type="OMA" id="HFVINEN"/>
<name>A0A158QY13_NIPBR</name>
<dbReference type="GO" id="GO:0005524">
    <property type="term" value="F:ATP binding"/>
    <property type="evidence" value="ECO:0007669"/>
    <property type="project" value="UniProtKB-UniRule"/>
</dbReference>
<dbReference type="InterPro" id="IPR011009">
    <property type="entry name" value="Kinase-like_dom_sf"/>
</dbReference>
<accession>A0A158QY13</accession>
<dbReference type="STRING" id="27835.A0A158QY13"/>
<sequence length="247" mass="28141">MIQYYVRERKPVTKSTEAILIAPIPKQDWEFKHEWIELGKKLGEGAFGGVYAGILTLNKQKFEVAVKVNKAGDITKKIIAEICKEARLMRRYSHPNEPVMLVMEMVSGGALDVFLQKNGSNITKKERLLYAVCAARGLDYLHENNCLHRDVAASDFGLSRELSNRAKKYRMKDMHQRLPIRWLAPEVLTTGTYSKKSDVYSFGILLWEIYHNGQIPYEDMSPAEVTASWGDVQKHDGAPTFKNFAQS</sequence>
<evidence type="ECO:0000313" key="6">
    <source>
        <dbReference type="Proteomes" id="UP000271162"/>
    </source>
</evidence>
<feature type="domain" description="Protein kinase" evidence="4">
    <location>
        <begin position="36"/>
        <end position="247"/>
    </location>
</feature>
<dbReference type="Proteomes" id="UP000271162">
    <property type="component" value="Unassembled WGS sequence"/>
</dbReference>
<proteinExistence type="predicted"/>
<dbReference type="InterPro" id="IPR017441">
    <property type="entry name" value="Protein_kinase_ATP_BS"/>
</dbReference>
<evidence type="ECO:0000256" key="1">
    <source>
        <dbReference type="ARBA" id="ARBA00022741"/>
    </source>
</evidence>
<keyword evidence="1 3" id="KW-0547">Nucleotide-binding</keyword>
<dbReference type="InterPro" id="IPR001245">
    <property type="entry name" value="Ser-Thr/Tyr_kinase_cat_dom"/>
</dbReference>
<evidence type="ECO:0000256" key="3">
    <source>
        <dbReference type="PROSITE-ProRule" id="PRU10141"/>
    </source>
</evidence>
<dbReference type="WBParaSite" id="NBR_0000773301-mRNA-1">
    <property type="protein sequence ID" value="NBR_0000773301-mRNA-1"/>
    <property type="gene ID" value="NBR_0000773301"/>
</dbReference>
<dbReference type="SUPFAM" id="SSF56112">
    <property type="entry name" value="Protein kinase-like (PK-like)"/>
    <property type="match status" value="1"/>
</dbReference>
<evidence type="ECO:0000313" key="7">
    <source>
        <dbReference type="WBParaSite" id="NBR_0000773301-mRNA-1"/>
    </source>
</evidence>
<evidence type="ECO:0000256" key="2">
    <source>
        <dbReference type="ARBA" id="ARBA00022840"/>
    </source>
</evidence>
<dbReference type="EMBL" id="UYSL01019920">
    <property type="protein sequence ID" value="VDL71323.1"/>
    <property type="molecule type" value="Genomic_DNA"/>
</dbReference>
<feature type="binding site" evidence="3">
    <location>
        <position position="67"/>
    </location>
    <ligand>
        <name>ATP</name>
        <dbReference type="ChEBI" id="CHEBI:30616"/>
    </ligand>
</feature>
<dbReference type="InterPro" id="IPR000719">
    <property type="entry name" value="Prot_kinase_dom"/>
</dbReference>
<reference evidence="7" key="1">
    <citation type="submission" date="2016-04" db="UniProtKB">
        <authorList>
            <consortium name="WormBaseParasite"/>
        </authorList>
    </citation>
    <scope>IDENTIFICATION</scope>
</reference>
<dbReference type="PANTHER" id="PTHR24418">
    <property type="entry name" value="TYROSINE-PROTEIN KINASE"/>
    <property type="match status" value="1"/>
</dbReference>
<dbReference type="Gene3D" id="3.30.200.20">
    <property type="entry name" value="Phosphorylase Kinase, domain 1"/>
    <property type="match status" value="1"/>
</dbReference>
<gene>
    <name evidence="5" type="ORF">NBR_LOCUS7734</name>
</gene>
<dbReference type="PROSITE" id="PS50011">
    <property type="entry name" value="PROTEIN_KINASE_DOM"/>
    <property type="match status" value="1"/>
</dbReference>
<dbReference type="PROSITE" id="PS00107">
    <property type="entry name" value="PROTEIN_KINASE_ATP"/>
    <property type="match status" value="1"/>
</dbReference>
<dbReference type="AlphaFoldDB" id="A0A158QY13"/>
<organism evidence="7">
    <name type="scientific">Nippostrongylus brasiliensis</name>
    <name type="common">Rat hookworm</name>
    <dbReference type="NCBI Taxonomy" id="27835"/>
    <lineage>
        <taxon>Eukaryota</taxon>
        <taxon>Metazoa</taxon>
        <taxon>Ecdysozoa</taxon>
        <taxon>Nematoda</taxon>
        <taxon>Chromadorea</taxon>
        <taxon>Rhabditida</taxon>
        <taxon>Rhabditina</taxon>
        <taxon>Rhabditomorpha</taxon>
        <taxon>Strongyloidea</taxon>
        <taxon>Heligmosomidae</taxon>
        <taxon>Nippostrongylus</taxon>
    </lineage>
</organism>
<dbReference type="Gene3D" id="1.10.510.10">
    <property type="entry name" value="Transferase(Phosphotransferase) domain 1"/>
    <property type="match status" value="1"/>
</dbReference>
<evidence type="ECO:0000313" key="5">
    <source>
        <dbReference type="EMBL" id="VDL71323.1"/>
    </source>
</evidence>
<protein>
    <submittedName>
        <fullName evidence="7">Tyrosine-protein kinase Fps85D (inferred by orthology to a D. melanogaster protein)</fullName>
    </submittedName>
</protein>
<dbReference type="InterPro" id="IPR050198">
    <property type="entry name" value="Non-receptor_tyrosine_kinases"/>
</dbReference>
<evidence type="ECO:0000259" key="4">
    <source>
        <dbReference type="PROSITE" id="PS50011"/>
    </source>
</evidence>
<keyword evidence="6" id="KW-1185">Reference proteome</keyword>
<keyword evidence="2 3" id="KW-0067">ATP-binding</keyword>
<reference evidence="5 6" key="2">
    <citation type="submission" date="2018-11" db="EMBL/GenBank/DDBJ databases">
        <authorList>
            <consortium name="Pathogen Informatics"/>
        </authorList>
    </citation>
    <scope>NUCLEOTIDE SEQUENCE [LARGE SCALE GENOMIC DNA]</scope>
</reference>
<dbReference type="Pfam" id="PF07714">
    <property type="entry name" value="PK_Tyr_Ser-Thr"/>
    <property type="match status" value="1"/>
</dbReference>
<dbReference type="PRINTS" id="PR00109">
    <property type="entry name" value="TYRKINASE"/>
</dbReference>